<evidence type="ECO:0000313" key="3">
    <source>
        <dbReference type="RefSeq" id="XP_014493189.1"/>
    </source>
</evidence>
<dbReference type="Pfam" id="PF22936">
    <property type="entry name" value="Pol_BBD"/>
    <property type="match status" value="1"/>
</dbReference>
<dbReference type="GeneID" id="106755531"/>
<feature type="domain" description="Retrovirus-related Pol polyprotein from transposon TNT 1-94-like beta-barrel" evidence="1">
    <location>
        <begin position="160"/>
        <end position="217"/>
    </location>
</feature>
<proteinExistence type="predicted"/>
<dbReference type="KEGG" id="vra:106755531"/>
<dbReference type="InterPro" id="IPR054722">
    <property type="entry name" value="PolX-like_BBD"/>
</dbReference>
<dbReference type="Proteomes" id="UP000087766">
    <property type="component" value="Unplaced"/>
</dbReference>
<dbReference type="OrthoDB" id="1432336at2759"/>
<protein>
    <submittedName>
        <fullName evidence="3">Uncharacterized protein LOC106755531</fullName>
    </submittedName>
</protein>
<accession>A0A1S3THE1</accession>
<keyword evidence="2" id="KW-1185">Reference proteome</keyword>
<reference evidence="3" key="1">
    <citation type="submission" date="2025-08" db="UniProtKB">
        <authorList>
            <consortium name="RefSeq"/>
        </authorList>
    </citation>
    <scope>IDENTIFICATION</scope>
    <source>
        <tissue evidence="3">Leaf</tissue>
    </source>
</reference>
<name>A0A1S3THE1_VIGRR</name>
<evidence type="ECO:0000259" key="1">
    <source>
        <dbReference type="Pfam" id="PF22936"/>
    </source>
</evidence>
<dbReference type="Pfam" id="PF14223">
    <property type="entry name" value="Retrotran_gag_2"/>
    <property type="match status" value="1"/>
</dbReference>
<evidence type="ECO:0000313" key="2">
    <source>
        <dbReference type="Proteomes" id="UP000087766"/>
    </source>
</evidence>
<organism evidence="2 3">
    <name type="scientific">Vigna radiata var. radiata</name>
    <name type="common">Mung bean</name>
    <name type="synonym">Phaseolus aureus</name>
    <dbReference type="NCBI Taxonomy" id="3916"/>
    <lineage>
        <taxon>Eukaryota</taxon>
        <taxon>Viridiplantae</taxon>
        <taxon>Streptophyta</taxon>
        <taxon>Embryophyta</taxon>
        <taxon>Tracheophyta</taxon>
        <taxon>Spermatophyta</taxon>
        <taxon>Magnoliopsida</taxon>
        <taxon>eudicotyledons</taxon>
        <taxon>Gunneridae</taxon>
        <taxon>Pentapetalae</taxon>
        <taxon>rosids</taxon>
        <taxon>fabids</taxon>
        <taxon>Fabales</taxon>
        <taxon>Fabaceae</taxon>
        <taxon>Papilionoideae</taxon>
        <taxon>50 kb inversion clade</taxon>
        <taxon>NPAAA clade</taxon>
        <taxon>indigoferoid/millettioid clade</taxon>
        <taxon>Phaseoleae</taxon>
        <taxon>Vigna</taxon>
    </lineage>
</organism>
<dbReference type="AlphaFoldDB" id="A0A1S3THE1"/>
<dbReference type="RefSeq" id="XP_014493189.1">
    <property type="nucleotide sequence ID" value="XM_014637703.1"/>
</dbReference>
<gene>
    <name evidence="3" type="primary">LOC106755531</name>
</gene>
<sequence>MFDGKQFDDWRIKMRFVFGFQDVLEVIEEGVPELSEKASQEERKEHKLMAKLDSKAKFLMYQCVNQKIFNKISNAETTKEAWGILMRTYGDGDRNAKELVNKMRACGDKMMEDYVDCWSGEGAKNKPQKRANLAQEEESDGEAVMLMARTEEDLSEEDVWYLDSRCSTHMRGRKDWFVGIKEVVQGKIRCADERRMNAEGSDRVVLRETGGKEVVIEEQRRKMSGCDISGLNT</sequence>